<organism evidence="2 3">
    <name type="scientific">Littorina saxatilis</name>
    <dbReference type="NCBI Taxonomy" id="31220"/>
    <lineage>
        <taxon>Eukaryota</taxon>
        <taxon>Metazoa</taxon>
        <taxon>Spiralia</taxon>
        <taxon>Lophotrochozoa</taxon>
        <taxon>Mollusca</taxon>
        <taxon>Gastropoda</taxon>
        <taxon>Caenogastropoda</taxon>
        <taxon>Littorinimorpha</taxon>
        <taxon>Littorinoidea</taxon>
        <taxon>Littorinidae</taxon>
        <taxon>Littorina</taxon>
    </lineage>
</organism>
<feature type="compositionally biased region" description="Basic and acidic residues" evidence="1">
    <location>
        <begin position="92"/>
        <end position="102"/>
    </location>
</feature>
<feature type="region of interest" description="Disordered" evidence="1">
    <location>
        <begin position="80"/>
        <end position="111"/>
    </location>
</feature>
<keyword evidence="3" id="KW-1185">Reference proteome</keyword>
<evidence type="ECO:0000313" key="2">
    <source>
        <dbReference type="EMBL" id="KAK7107979.1"/>
    </source>
</evidence>
<gene>
    <name evidence="2" type="ORF">V1264_015788</name>
</gene>
<feature type="region of interest" description="Disordered" evidence="1">
    <location>
        <begin position="135"/>
        <end position="165"/>
    </location>
</feature>
<comment type="caution">
    <text evidence="2">The sequence shown here is derived from an EMBL/GenBank/DDBJ whole genome shotgun (WGS) entry which is preliminary data.</text>
</comment>
<name>A0AAN9BMY3_9CAEN</name>
<dbReference type="AlphaFoldDB" id="A0AAN9BMY3"/>
<reference evidence="2 3" key="1">
    <citation type="submission" date="2024-02" db="EMBL/GenBank/DDBJ databases">
        <title>Chromosome-scale genome assembly of the rough periwinkle Littorina saxatilis.</title>
        <authorList>
            <person name="De Jode A."/>
            <person name="Faria R."/>
            <person name="Formenti G."/>
            <person name="Sims Y."/>
            <person name="Smith T.P."/>
            <person name="Tracey A."/>
            <person name="Wood J.M.D."/>
            <person name="Zagrodzka Z.B."/>
            <person name="Johannesson K."/>
            <person name="Butlin R.K."/>
            <person name="Leder E.H."/>
        </authorList>
    </citation>
    <scope>NUCLEOTIDE SEQUENCE [LARGE SCALE GENOMIC DNA]</scope>
    <source>
        <strain evidence="2">Snail1</strain>
        <tissue evidence="2">Muscle</tissue>
    </source>
</reference>
<accession>A0AAN9BMY3</accession>
<proteinExistence type="predicted"/>
<evidence type="ECO:0000313" key="3">
    <source>
        <dbReference type="Proteomes" id="UP001374579"/>
    </source>
</evidence>
<protein>
    <submittedName>
        <fullName evidence="2">Uncharacterized protein</fullName>
    </submittedName>
</protein>
<dbReference type="Proteomes" id="UP001374579">
    <property type="component" value="Unassembled WGS sequence"/>
</dbReference>
<dbReference type="EMBL" id="JBAMIC010000004">
    <property type="protein sequence ID" value="KAK7107979.1"/>
    <property type="molecule type" value="Genomic_DNA"/>
</dbReference>
<evidence type="ECO:0000256" key="1">
    <source>
        <dbReference type="SAM" id="MobiDB-lite"/>
    </source>
</evidence>
<sequence>MASSKKKTEIKQAPKHLEKMLFNNYREEEKLQRKITDLTNNSRLRGYELNREKIQVHNEMRLSKRRNSPPTAVPVASLLASAQKTHKASRSQTREQRREPGGFRRRGSTTDPVNEYLLTEFRRVSEVIPSILSSLNKDDKTGNEEEGEAGGGRGGGGGQAGTGRGRVRRATVAGLEQSAIISLAAPLVRLDPDLKAFANKKTGNSEDDPDIGNIVSMIRSIKTLREDIAAKKCYDVPRTRTSFPELLKGIHEEERRGSESDTFTDGACVLLRRKMHKARRASCPAIDVNMATQG</sequence>
<feature type="compositionally biased region" description="Gly residues" evidence="1">
    <location>
        <begin position="149"/>
        <end position="164"/>
    </location>
</feature>